<dbReference type="InterPro" id="IPR047161">
    <property type="entry name" value="GIT-like"/>
</dbReference>
<dbReference type="Proteomes" id="UP001176961">
    <property type="component" value="Unassembled WGS sequence"/>
</dbReference>
<dbReference type="GO" id="GO:0031267">
    <property type="term" value="F:small GTPase binding"/>
    <property type="evidence" value="ECO:0007669"/>
    <property type="project" value="TreeGrafter"/>
</dbReference>
<keyword evidence="1" id="KW-0343">GTPase activation</keyword>
<dbReference type="InterPro" id="IPR038508">
    <property type="entry name" value="ArfGAP_dom_sf"/>
</dbReference>
<dbReference type="Gene3D" id="1.20.5.170">
    <property type="match status" value="1"/>
</dbReference>
<dbReference type="InterPro" id="IPR022018">
    <property type="entry name" value="GIT1_C"/>
</dbReference>
<dbReference type="Gene3D" id="1.20.120.330">
    <property type="entry name" value="Nucleotidyltransferases domain 2"/>
    <property type="match status" value="1"/>
</dbReference>
<dbReference type="SUPFAM" id="SSF48403">
    <property type="entry name" value="Ankyrin repeat"/>
    <property type="match status" value="1"/>
</dbReference>
<name>A0AA36HEL3_CYLNA</name>
<keyword evidence="5" id="KW-0862">Zinc</keyword>
<dbReference type="PROSITE" id="PS50115">
    <property type="entry name" value="ARFGAP"/>
    <property type="match status" value="1"/>
</dbReference>
<dbReference type="GO" id="GO:0036465">
    <property type="term" value="P:synaptic vesicle recycling"/>
    <property type="evidence" value="ECO:0007669"/>
    <property type="project" value="TreeGrafter"/>
</dbReference>
<evidence type="ECO:0000256" key="9">
    <source>
        <dbReference type="PROSITE-ProRule" id="PRU00288"/>
    </source>
</evidence>
<feature type="region of interest" description="Disordered" evidence="11">
    <location>
        <begin position="749"/>
        <end position="772"/>
    </location>
</feature>
<dbReference type="Gene3D" id="1.10.220.150">
    <property type="entry name" value="Arf GTPase activating protein"/>
    <property type="match status" value="1"/>
</dbReference>
<dbReference type="Pfam" id="PF16559">
    <property type="entry name" value="GIT_CC"/>
    <property type="match status" value="1"/>
</dbReference>
<dbReference type="GO" id="GO:0032012">
    <property type="term" value="P:regulation of ARF protein signal transduction"/>
    <property type="evidence" value="ECO:0007669"/>
    <property type="project" value="InterPro"/>
</dbReference>
<keyword evidence="3" id="KW-0677">Repeat</keyword>
<dbReference type="GO" id="GO:0098793">
    <property type="term" value="C:presynapse"/>
    <property type="evidence" value="ECO:0007669"/>
    <property type="project" value="GOC"/>
</dbReference>
<dbReference type="InterPro" id="IPR013724">
    <property type="entry name" value="GIT_SHD"/>
</dbReference>
<dbReference type="EMBL" id="CATQJL010000326">
    <property type="protein sequence ID" value="CAJ0608757.1"/>
    <property type="molecule type" value="Genomic_DNA"/>
</dbReference>
<dbReference type="InterPro" id="IPR036770">
    <property type="entry name" value="Ankyrin_rpt-contain_sf"/>
</dbReference>
<feature type="domain" description="Arf-GAP" evidence="12">
    <location>
        <begin position="21"/>
        <end position="134"/>
    </location>
</feature>
<evidence type="ECO:0000256" key="8">
    <source>
        <dbReference type="PROSITE-ProRule" id="PRU00023"/>
    </source>
</evidence>
<feature type="region of interest" description="Disordered" evidence="11">
    <location>
        <begin position="509"/>
        <end position="600"/>
    </location>
</feature>
<comment type="caution">
    <text evidence="13">The sequence shown here is derived from an EMBL/GenBank/DDBJ whole genome shotgun (WGS) entry which is preliminary data.</text>
</comment>
<dbReference type="InterPro" id="IPR037278">
    <property type="entry name" value="ARFGAP/RecO"/>
</dbReference>
<dbReference type="GO" id="GO:0007420">
    <property type="term" value="P:brain development"/>
    <property type="evidence" value="ECO:0007669"/>
    <property type="project" value="InterPro"/>
</dbReference>
<evidence type="ECO:0000256" key="11">
    <source>
        <dbReference type="SAM" id="MobiDB-lite"/>
    </source>
</evidence>
<dbReference type="CDD" id="cd08833">
    <property type="entry name" value="ArfGap_GIT"/>
    <property type="match status" value="1"/>
</dbReference>
<feature type="region of interest" description="Disordered" evidence="11">
    <location>
        <begin position="366"/>
        <end position="435"/>
    </location>
</feature>
<evidence type="ECO:0000259" key="12">
    <source>
        <dbReference type="PROSITE" id="PS50115"/>
    </source>
</evidence>
<keyword evidence="4 9" id="KW-0863">Zinc-finger</keyword>
<dbReference type="GO" id="GO:0005096">
    <property type="term" value="F:GTPase activator activity"/>
    <property type="evidence" value="ECO:0007669"/>
    <property type="project" value="UniProtKB-KW"/>
</dbReference>
<dbReference type="SUPFAM" id="SSF57863">
    <property type="entry name" value="ArfGap/RecO-like zinc finger"/>
    <property type="match status" value="1"/>
</dbReference>
<protein>
    <recommendedName>
        <fullName evidence="12">Arf-GAP domain-containing protein</fullName>
    </recommendedName>
</protein>
<evidence type="ECO:0000313" key="13">
    <source>
        <dbReference type="EMBL" id="CAJ0608757.1"/>
    </source>
</evidence>
<feature type="compositionally biased region" description="Low complexity" evidence="11">
    <location>
        <begin position="414"/>
        <end position="432"/>
    </location>
</feature>
<keyword evidence="6 8" id="KW-0040">ANK repeat</keyword>
<evidence type="ECO:0000256" key="3">
    <source>
        <dbReference type="ARBA" id="ARBA00022737"/>
    </source>
</evidence>
<feature type="compositionally biased region" description="Basic and acidic residues" evidence="11">
    <location>
        <begin position="518"/>
        <end position="543"/>
    </location>
</feature>
<evidence type="ECO:0000313" key="14">
    <source>
        <dbReference type="Proteomes" id="UP001176961"/>
    </source>
</evidence>
<proteinExistence type="predicted"/>
<dbReference type="PANTHER" id="PTHR46097:SF3">
    <property type="entry name" value="ARF GTPASE-ACTIVATING PROTEIN GIT"/>
    <property type="match status" value="1"/>
</dbReference>
<evidence type="ECO:0000256" key="2">
    <source>
        <dbReference type="ARBA" id="ARBA00022723"/>
    </source>
</evidence>
<dbReference type="GO" id="GO:0008277">
    <property type="term" value="P:regulation of G protein-coupled receptor signaling pathway"/>
    <property type="evidence" value="ECO:0007669"/>
    <property type="project" value="TreeGrafter"/>
</dbReference>
<dbReference type="Pfam" id="PF12205">
    <property type="entry name" value="GIT1_C"/>
    <property type="match status" value="1"/>
</dbReference>
<feature type="compositionally biased region" description="Polar residues" evidence="11">
    <location>
        <begin position="376"/>
        <end position="395"/>
    </location>
</feature>
<evidence type="ECO:0000256" key="7">
    <source>
        <dbReference type="ARBA" id="ARBA00023054"/>
    </source>
</evidence>
<sequence>MDTSGAVFSPTVPSSVDVVQCADCSADDPQWASINRGVLICSDCCSVHRNLGRQYSQVRSLNRGMWDTPQLELVKLLHKTGSNRVWEHAMLDPASSSKYKRKPLPHDPILPTKEAFIKAKYVDHAFIRKPGKDDEPWSLDDVNKQLWSCVRTAHVDTTLRLLAMGADVHYVDPEKGNSSLHVAAKEGQSMQVELLYIYGADTLLCNAAGLTPAQLARQDGFHDIASRLDELSFDLTNRLSLFLCGRKPDHQHQQHFLIPELTAKNAVETLRSVRMKIQALPDCAFEKLLQDVYDEVDRRETQAAWIALNQGKITTGTEQCVAVFLPLNPAFSATRNQLRQKLAKYDVREFATLIIDVLKEAKRRYFGRPPEDPQDSDSGNLHNFSSNTRMDSSELNNRDYDDVADFPGRLGEMRSSGTTRRSSGNKTRSTSSIDAALDGRVSMDDVLELKERMTENENKLNAVSHTNTQIMKILTSLQNSMEHMRVENSCLKDEIVRLSEQAALARRLPSPASLSHNHISERAHSVGLERSERIGRPPLEERITKRHGSMSGSTPGYSRMVPSGRLSAETHRERDEPRDSSREKRLRERNADSSDYATIAPAPQVVASKVQEAFSESVFPDNLIRETENLTVAIRALLTDAQHKQLLGRSSDHAHKIATLINHIICLIPRDQRMGKTEQAVTGLMDATMRPVHHCAVSPCSKELDIEDMFGYLLVSNRNDVVFFGGNEEFNDYLRRRLRPEIFFSSNTPSTSSGVYTSSSTESLSSNESPKGKMLRDAKTYIPLTKQEVTHLFLPIISAYRSKKVVHSDDLISMITDEIVVLFKPLRCSYLLVSIGKNERLQQQFLEYVELGLQVSAGPLLGLLDTDPSFMELAWNFLKSLADNVWHSDYHKVKVHIDVRKAIFLKSKLDITLPLMNALSLHLQDILGSNRCLLLEGGEVLSSVTSVDSNGSSFWKRLLVCDLSMLVKQISRTEYRNEQLLQVWLRSTKSIIPHYIDVMVCDSGNGFKIVCLFETKHDTLIRTITAFLMQLDRIQYSEDLMRETREIGRTVESIAQQLLSFSSSVTSKRNSEGGYLKNPERTAYFFESLWQRTEDLLLSSSGSYTYDPHRPRSSTNISSASQKSALSSMSLNSSLPSHATGKKFKYSLKCEITVEYFRRHAITILQELCMGYHRLSAPQRLAQFRKTVSRVFDRKEGSAWSAMQLVLSAENCGVRLNFMSPVSFGLDMVAYSVTHPAKSISVTYTPEWVKNDFDAPTKLPSCSSCVSLVDRSGKRYSLVKAKRQRKPHISWAKMVKGFRKYIRGANGECENYFYAIALFEEGINGELIQKEMTKLIEIVSSKIRDYKIEHKSGFMMTNADSTLGFILEIDVKNGERWQKNPVQNYLVKAPSYKKITGLITKGCNG</sequence>
<feature type="compositionally biased region" description="Basic and acidic residues" evidence="11">
    <location>
        <begin position="568"/>
        <end position="592"/>
    </location>
</feature>
<gene>
    <name evidence="13" type="ORF">CYNAS_LOCUS20740</name>
</gene>
<keyword evidence="7 10" id="KW-0175">Coiled coil</keyword>
<dbReference type="SMART" id="SM00105">
    <property type="entry name" value="ArfGap"/>
    <property type="match status" value="1"/>
</dbReference>
<evidence type="ECO:0000256" key="6">
    <source>
        <dbReference type="ARBA" id="ARBA00023043"/>
    </source>
</evidence>
<dbReference type="PROSITE" id="PS50297">
    <property type="entry name" value="ANK_REP_REGION"/>
    <property type="match status" value="1"/>
</dbReference>
<dbReference type="PANTHER" id="PTHR46097">
    <property type="entry name" value="G PROTEIN-COUPLED RECEPTOR KINASE INTERACTING ARFGAP"/>
    <property type="match status" value="1"/>
</dbReference>
<evidence type="ECO:0000256" key="4">
    <source>
        <dbReference type="ARBA" id="ARBA00022771"/>
    </source>
</evidence>
<dbReference type="PRINTS" id="PR00405">
    <property type="entry name" value="REVINTRACTNG"/>
</dbReference>
<accession>A0AA36HEL3</accession>
<evidence type="ECO:0000256" key="1">
    <source>
        <dbReference type="ARBA" id="ARBA00022468"/>
    </source>
</evidence>
<dbReference type="Pfam" id="PF01412">
    <property type="entry name" value="ArfGap"/>
    <property type="match status" value="1"/>
</dbReference>
<evidence type="ECO:0000256" key="10">
    <source>
        <dbReference type="SAM" id="Coils"/>
    </source>
</evidence>
<dbReference type="InterPro" id="IPR032352">
    <property type="entry name" value="GIT1/2_CC"/>
</dbReference>
<dbReference type="Pfam" id="PF08518">
    <property type="entry name" value="GIT_SHD"/>
    <property type="match status" value="2"/>
</dbReference>
<evidence type="ECO:0000256" key="5">
    <source>
        <dbReference type="ARBA" id="ARBA00022833"/>
    </source>
</evidence>
<feature type="compositionally biased region" description="Low complexity" evidence="11">
    <location>
        <begin position="749"/>
        <end position="769"/>
    </location>
</feature>
<dbReference type="GO" id="GO:0008270">
    <property type="term" value="F:zinc ion binding"/>
    <property type="evidence" value="ECO:0007669"/>
    <property type="project" value="UniProtKB-KW"/>
</dbReference>
<dbReference type="PROSITE" id="PS50088">
    <property type="entry name" value="ANK_REPEAT"/>
    <property type="match status" value="1"/>
</dbReference>
<dbReference type="Gene3D" id="1.25.40.20">
    <property type="entry name" value="Ankyrin repeat-containing domain"/>
    <property type="match status" value="1"/>
</dbReference>
<organism evidence="13 14">
    <name type="scientific">Cylicocyclus nassatus</name>
    <name type="common">Nematode worm</name>
    <dbReference type="NCBI Taxonomy" id="53992"/>
    <lineage>
        <taxon>Eukaryota</taxon>
        <taxon>Metazoa</taxon>
        <taxon>Ecdysozoa</taxon>
        <taxon>Nematoda</taxon>
        <taxon>Chromadorea</taxon>
        <taxon>Rhabditida</taxon>
        <taxon>Rhabditina</taxon>
        <taxon>Rhabditomorpha</taxon>
        <taxon>Strongyloidea</taxon>
        <taxon>Strongylidae</taxon>
        <taxon>Cylicocyclus</taxon>
    </lineage>
</organism>
<feature type="coiled-coil region" evidence="10">
    <location>
        <begin position="474"/>
        <end position="501"/>
    </location>
</feature>
<dbReference type="SMART" id="SM00555">
    <property type="entry name" value="GIT"/>
    <property type="match status" value="2"/>
</dbReference>
<keyword evidence="2" id="KW-0479">Metal-binding</keyword>
<dbReference type="InterPro" id="IPR001164">
    <property type="entry name" value="ArfGAP_dom"/>
</dbReference>
<dbReference type="InterPro" id="IPR002110">
    <property type="entry name" value="Ankyrin_rpt"/>
</dbReference>
<feature type="repeat" description="ANK" evidence="8">
    <location>
        <begin position="175"/>
        <end position="207"/>
    </location>
</feature>
<reference evidence="13" key="1">
    <citation type="submission" date="2023-07" db="EMBL/GenBank/DDBJ databases">
        <authorList>
            <consortium name="CYATHOMIX"/>
        </authorList>
    </citation>
    <scope>NUCLEOTIDE SEQUENCE</scope>
    <source>
        <strain evidence="13">N/A</strain>
    </source>
</reference>
<keyword evidence="14" id="KW-1185">Reference proteome</keyword>